<dbReference type="PANTHER" id="PTHR13287:SF2">
    <property type="entry name" value="ADIPOSE-SECRETED SIGNALING PROTEIN"/>
    <property type="match status" value="1"/>
</dbReference>
<evidence type="ECO:0000313" key="3">
    <source>
        <dbReference type="EMBL" id="CAD7245501.1"/>
    </source>
</evidence>
<sequence>MASKPSVQVQNKSEEEHHVQFNDDAFHTDDLKIIKSTASKFVLHIGFLKLQHRYEMKFEFPDLELSEQLEQDPSQYARLLSVQKKPDNSAEMIFEYFAHKEGLNRDAICLRDPSHPDIGAIHIEFHSRVLSHKKGTPMLKNGIRCIANEREEESEASDWPGFEH</sequence>
<reference evidence="3" key="1">
    <citation type="submission" date="2020-11" db="EMBL/GenBank/DDBJ databases">
        <authorList>
            <person name="Tran Van P."/>
        </authorList>
    </citation>
    <scope>NUCLEOTIDE SEQUENCE</scope>
</reference>
<accession>A0A7R9A2R4</accession>
<dbReference type="PANTHER" id="PTHR13287">
    <property type="entry name" value="ADIPOSE-SECRETED SIGNALING PROTEIN"/>
    <property type="match status" value="1"/>
</dbReference>
<dbReference type="Proteomes" id="UP000677054">
    <property type="component" value="Unassembled WGS sequence"/>
</dbReference>
<protein>
    <recommendedName>
        <fullName evidence="2">Adipose-secreted signaling protein</fullName>
    </recommendedName>
</protein>
<organism evidence="3">
    <name type="scientific">Darwinula stevensoni</name>
    <dbReference type="NCBI Taxonomy" id="69355"/>
    <lineage>
        <taxon>Eukaryota</taxon>
        <taxon>Metazoa</taxon>
        <taxon>Ecdysozoa</taxon>
        <taxon>Arthropoda</taxon>
        <taxon>Crustacea</taxon>
        <taxon>Oligostraca</taxon>
        <taxon>Ostracoda</taxon>
        <taxon>Podocopa</taxon>
        <taxon>Podocopida</taxon>
        <taxon>Darwinulocopina</taxon>
        <taxon>Darwinuloidea</taxon>
        <taxon>Darwinulidae</taxon>
        <taxon>Darwinula</taxon>
    </lineage>
</organism>
<evidence type="ECO:0000256" key="1">
    <source>
        <dbReference type="ARBA" id="ARBA00035018"/>
    </source>
</evidence>
<keyword evidence="4" id="KW-1185">Reference proteome</keyword>
<dbReference type="AlphaFoldDB" id="A0A7R9A2R4"/>
<evidence type="ECO:0000256" key="2">
    <source>
        <dbReference type="ARBA" id="ARBA00035300"/>
    </source>
</evidence>
<dbReference type="EMBL" id="CAJPEV010000869">
    <property type="protein sequence ID" value="CAG0889199.1"/>
    <property type="molecule type" value="Genomic_DNA"/>
</dbReference>
<dbReference type="OrthoDB" id="6246153at2759"/>
<dbReference type="InterPro" id="IPR026794">
    <property type="entry name" value="ADISSP"/>
</dbReference>
<dbReference type="Pfam" id="PF15006">
    <property type="entry name" value="DUF4517"/>
    <property type="match status" value="1"/>
</dbReference>
<name>A0A7R9A2R4_9CRUS</name>
<proteinExistence type="inferred from homology"/>
<evidence type="ECO:0000313" key="4">
    <source>
        <dbReference type="Proteomes" id="UP000677054"/>
    </source>
</evidence>
<gene>
    <name evidence="3" type="ORF">DSTB1V02_LOCUS5374</name>
</gene>
<dbReference type="EMBL" id="LR900386">
    <property type="protein sequence ID" value="CAD7245501.1"/>
    <property type="molecule type" value="Genomic_DNA"/>
</dbReference>
<comment type="similarity">
    <text evidence="1">Belongs to the ADISSP family.</text>
</comment>